<accession>A0A2P9AIP2</accession>
<dbReference type="AlphaFoldDB" id="A0A2P9AIP2"/>
<dbReference type="RefSeq" id="WP_123148330.1">
    <property type="nucleotide sequence ID" value="NZ_FUIG01000024.1"/>
</dbReference>
<name>A0A2P9AIP2_9HYPH</name>
<proteinExistence type="predicted"/>
<reference evidence="2" key="1">
    <citation type="submission" date="2016-12" db="EMBL/GenBank/DDBJ databases">
        <authorList>
            <person name="Brunel B."/>
        </authorList>
    </citation>
    <scope>NUCLEOTIDE SEQUENCE [LARGE SCALE GENOMIC DNA]</scope>
</reference>
<evidence type="ECO:0000313" key="1">
    <source>
        <dbReference type="EMBL" id="SJM30988.1"/>
    </source>
</evidence>
<sequence>MQMMELWNGRSIPRIGIGTWAAGGAARCRDTATIYGEAAPAADVALRHIMPGRAIPDGLTDF</sequence>
<dbReference type="Proteomes" id="UP000245698">
    <property type="component" value="Unassembled WGS sequence"/>
</dbReference>
<dbReference type="EMBL" id="FUIG01000024">
    <property type="protein sequence ID" value="SJM30988.1"/>
    <property type="molecule type" value="Genomic_DNA"/>
</dbReference>
<evidence type="ECO:0000313" key="2">
    <source>
        <dbReference type="Proteomes" id="UP000245698"/>
    </source>
</evidence>
<keyword evidence="2" id="KW-1185">Reference proteome</keyword>
<organism evidence="1 2">
    <name type="scientific">Mesorhizobium delmotii</name>
    <dbReference type="NCBI Taxonomy" id="1631247"/>
    <lineage>
        <taxon>Bacteria</taxon>
        <taxon>Pseudomonadati</taxon>
        <taxon>Pseudomonadota</taxon>
        <taxon>Alphaproteobacteria</taxon>
        <taxon>Hyphomicrobiales</taxon>
        <taxon>Phyllobacteriaceae</taxon>
        <taxon>Mesorhizobium</taxon>
    </lineage>
</organism>
<protein>
    <recommendedName>
        <fullName evidence="3">Aldo/keto reductase</fullName>
    </recommendedName>
</protein>
<gene>
    <name evidence="1" type="ORF">BQ8482_180216</name>
</gene>
<evidence type="ECO:0008006" key="3">
    <source>
        <dbReference type="Google" id="ProtNLM"/>
    </source>
</evidence>